<dbReference type="PIRSF" id="PIRSF016481">
    <property type="entry name" value="Pilus_assembly_PilP"/>
    <property type="match status" value="1"/>
</dbReference>
<evidence type="ECO:0000313" key="2">
    <source>
        <dbReference type="Proteomes" id="UP000318294"/>
    </source>
</evidence>
<comment type="caution">
    <text evidence="1">The sequence shown here is derived from an EMBL/GenBank/DDBJ whole genome shotgun (WGS) entry which is preliminary data.</text>
</comment>
<reference evidence="1 2" key="1">
    <citation type="submission" date="2019-07" db="EMBL/GenBank/DDBJ databases">
        <title>Tepidimonas charontis SPSP-6 draft genome.</title>
        <authorList>
            <person name="Da Costa M.S."/>
            <person name="Froufe H.J.C."/>
            <person name="Egas C."/>
            <person name="Albuquerque L."/>
        </authorList>
    </citation>
    <scope>NUCLEOTIDE SEQUENCE [LARGE SCALE GENOMIC DNA]</scope>
    <source>
        <strain evidence="1 2">SPSP-6</strain>
    </source>
</reference>
<organism evidence="1 2">
    <name type="scientific">Tepidimonas charontis</name>
    <dbReference type="NCBI Taxonomy" id="2267262"/>
    <lineage>
        <taxon>Bacteria</taxon>
        <taxon>Pseudomonadati</taxon>
        <taxon>Pseudomonadota</taxon>
        <taxon>Betaproteobacteria</taxon>
        <taxon>Burkholderiales</taxon>
        <taxon>Tepidimonas</taxon>
    </lineage>
</organism>
<dbReference type="AlphaFoldDB" id="A0A554XJG7"/>
<sequence>MRCVVVTRGCEHEPIAGVPRVFVATLTVVVMAVSACSSPGDDDLQQWMAQQRANVQPKAETVHPPTAFQPQVYLVSDAVSPFAEERLISALRADLASAAASRLLEAEQRRQREPLEEFPLDAMAMVGMLHQGGKRVALLRVNGLLYTVGVGNHLGQNYGRITAITENQITLREIVQDAAGEWVERIATLQLQEGSGK</sequence>
<protein>
    <submittedName>
        <fullName evidence="1">Pilus assembly protein, PilP</fullName>
    </submittedName>
</protein>
<name>A0A554XJG7_9BURK</name>
<accession>A0A554XJG7</accession>
<dbReference type="EMBL" id="VJON01000003">
    <property type="protein sequence ID" value="TSE35976.1"/>
    <property type="molecule type" value="Genomic_DNA"/>
</dbReference>
<dbReference type="Proteomes" id="UP000318294">
    <property type="component" value="Unassembled WGS sequence"/>
</dbReference>
<proteinExistence type="predicted"/>
<dbReference type="Pfam" id="PF04351">
    <property type="entry name" value="PilP"/>
    <property type="match status" value="1"/>
</dbReference>
<gene>
    <name evidence="1" type="ORF">Tchar_00331</name>
</gene>
<evidence type="ECO:0000313" key="1">
    <source>
        <dbReference type="EMBL" id="TSE35976.1"/>
    </source>
</evidence>
<dbReference type="OrthoDB" id="5296580at2"/>
<dbReference type="InterPro" id="IPR007446">
    <property type="entry name" value="PilP"/>
</dbReference>
<keyword evidence="2" id="KW-1185">Reference proteome</keyword>
<dbReference type="Gene3D" id="2.30.30.830">
    <property type="match status" value="1"/>
</dbReference>